<accession>A0A0A7LBT9</accession>
<dbReference type="HOGENOM" id="CLU_050655_0_0_2"/>
<dbReference type="Gene3D" id="3.40.50.300">
    <property type="entry name" value="P-loop containing nucleotide triphosphate hydrolases"/>
    <property type="match status" value="1"/>
</dbReference>
<dbReference type="Proteomes" id="UP000030787">
    <property type="component" value="Chromosome"/>
</dbReference>
<dbReference type="RefSeq" id="WP_048112071.1">
    <property type="nucleotide sequence ID" value="NZ_CP010070.1"/>
</dbReference>
<proteinExistence type="predicted"/>
<protein>
    <recommendedName>
        <fullName evidence="1">Double-GTPase 2 domain-containing protein</fullName>
    </recommendedName>
</protein>
<dbReference type="EMBL" id="CP010070">
    <property type="protein sequence ID" value="AIZ56529.1"/>
    <property type="molecule type" value="Genomic_DNA"/>
</dbReference>
<organism evidence="2 3">
    <name type="scientific">Candidatus Methanoplasma termitum</name>
    <dbReference type="NCBI Taxonomy" id="1577791"/>
    <lineage>
        <taxon>Archaea</taxon>
        <taxon>Methanobacteriati</taxon>
        <taxon>Thermoplasmatota</taxon>
        <taxon>Thermoplasmata</taxon>
        <taxon>Methanomassiliicoccales</taxon>
        <taxon>Methanomassiliicoccaceae</taxon>
        <taxon>Candidatus Methanoplasma</taxon>
    </lineage>
</organism>
<keyword evidence="3" id="KW-1185">Reference proteome</keyword>
<dbReference type="GeneID" id="24818310"/>
<sequence>MAKKQEIETHPHSSKYTCPFCFASVDLKDIHYQCTNPACTKMFLRELDEKTARKYRSKNIDEEIDPENSIFLGKDPAGLSPVTTKYHIIRNASGICDICKKPVYKRLCPGCHNPIPQGAEEEGSTVFVVLGPKGVGKSHYIAVLINQLRNSFSPEFGATMSPATDRTTLKYRDMYYKRLFEEGRKLSPTLSFEQSRESREPMIYYLRFLGGDSPRVYTLAFFDTAGEDMDSTNKMMSLNLNSFISRASGIVFLVDPLQIPYINNRIRMDNKPPVGANVANMLSDITNIIRTNNSMRMKEQIQIPLAVVLTKADVLMKAPENDEESSILFGPNSSLNIEREKGKFDRTNFEQISAEIEEYMRRAVSKGFIQTVKEFKEHSYFAVSALGSNPTGNVLTRGISPMRVEDPFIWLLNCESLEEKKR</sequence>
<dbReference type="InterPro" id="IPR027417">
    <property type="entry name" value="P-loop_NTPase"/>
</dbReference>
<dbReference type="STRING" id="1577791.Mpt1_c06440"/>
<name>A0A0A7LBT9_9ARCH</name>
<reference evidence="2 3" key="1">
    <citation type="journal article" date="2014" name="Appl. Environ. Microbiol.">
        <title>Comparative Genome Analysis of 'Candidatus Methanoplasma termitum' Indicates a New Mode of Energy Metabolism in the Seventh Order of Methanogens.</title>
        <authorList>
            <person name="Lang K."/>
            <person name="Schuldes J."/>
            <person name="Klingl A."/>
            <person name="Poehlein A."/>
            <person name="Daniel R."/>
            <person name="Brune A."/>
        </authorList>
    </citation>
    <scope>NUCLEOTIDE SEQUENCE [LARGE SCALE GENOMIC DNA]</scope>
    <source>
        <strain evidence="3">Mpt1</strain>
    </source>
</reference>
<dbReference type="KEGG" id="mear:Mpt1_c06440"/>
<dbReference type="InterPro" id="IPR045528">
    <property type="entry name" value="DO-GTPase2"/>
</dbReference>
<gene>
    <name evidence="2" type="ORF">Mpt1_c06440</name>
</gene>
<evidence type="ECO:0000313" key="3">
    <source>
        <dbReference type="Proteomes" id="UP000030787"/>
    </source>
</evidence>
<dbReference type="OrthoDB" id="53150at2157"/>
<feature type="domain" description="Double-GTPase 2" evidence="1">
    <location>
        <begin position="129"/>
        <end position="350"/>
    </location>
</feature>
<evidence type="ECO:0000259" key="1">
    <source>
        <dbReference type="Pfam" id="PF19993"/>
    </source>
</evidence>
<dbReference type="Pfam" id="PF19993">
    <property type="entry name" value="DO-GTPase2"/>
    <property type="match status" value="1"/>
</dbReference>
<dbReference type="AlphaFoldDB" id="A0A0A7LBT9"/>
<evidence type="ECO:0000313" key="2">
    <source>
        <dbReference type="EMBL" id="AIZ56529.1"/>
    </source>
</evidence>
<dbReference type="SUPFAM" id="SSF52540">
    <property type="entry name" value="P-loop containing nucleoside triphosphate hydrolases"/>
    <property type="match status" value="1"/>
</dbReference>